<dbReference type="EMBL" id="CAWUFR010000342">
    <property type="protein sequence ID" value="CAK6976269.1"/>
    <property type="molecule type" value="Genomic_DNA"/>
</dbReference>
<gene>
    <name evidence="1" type="ORF">FSCOSCO3_A011677</name>
</gene>
<comment type="caution">
    <text evidence="1">The sequence shown here is derived from an EMBL/GenBank/DDBJ whole genome shotgun (WGS) entry which is preliminary data.</text>
</comment>
<name>A0AAV1PXT6_SCOSC</name>
<organism evidence="1 2">
    <name type="scientific">Scomber scombrus</name>
    <name type="common">Atlantic mackerel</name>
    <name type="synonym">Scomber vernalis</name>
    <dbReference type="NCBI Taxonomy" id="13677"/>
    <lineage>
        <taxon>Eukaryota</taxon>
        <taxon>Metazoa</taxon>
        <taxon>Chordata</taxon>
        <taxon>Craniata</taxon>
        <taxon>Vertebrata</taxon>
        <taxon>Euteleostomi</taxon>
        <taxon>Actinopterygii</taxon>
        <taxon>Neopterygii</taxon>
        <taxon>Teleostei</taxon>
        <taxon>Neoteleostei</taxon>
        <taxon>Acanthomorphata</taxon>
        <taxon>Pelagiaria</taxon>
        <taxon>Scombriformes</taxon>
        <taxon>Scombridae</taxon>
        <taxon>Scomber</taxon>
    </lineage>
</organism>
<protein>
    <submittedName>
        <fullName evidence="1">Uncharacterized protein</fullName>
    </submittedName>
</protein>
<accession>A0AAV1PXT6</accession>
<proteinExistence type="predicted"/>
<evidence type="ECO:0000313" key="1">
    <source>
        <dbReference type="EMBL" id="CAK6976269.1"/>
    </source>
</evidence>
<dbReference type="AlphaFoldDB" id="A0AAV1PXT6"/>
<keyword evidence="2" id="KW-1185">Reference proteome</keyword>
<feature type="non-terminal residue" evidence="1">
    <location>
        <position position="1"/>
    </location>
</feature>
<reference evidence="1 2" key="1">
    <citation type="submission" date="2024-01" db="EMBL/GenBank/DDBJ databases">
        <authorList>
            <person name="Alioto T."/>
            <person name="Alioto T."/>
            <person name="Gomez Garrido J."/>
        </authorList>
    </citation>
    <scope>NUCLEOTIDE SEQUENCE [LARGE SCALE GENOMIC DNA]</scope>
</reference>
<sequence length="117" mass="13109">NGNVHYVECVKEKDEHGEPFATWQTLTLNRSRSENKKSYQKTALGLIWFGFSMNYHGLDPVSADKAPKMSQLYPYPPYEYSTTCSHLPIVFSFVLVSDSAGDNVLEEDVAKGSGIDI</sequence>
<dbReference type="Proteomes" id="UP001314229">
    <property type="component" value="Unassembled WGS sequence"/>
</dbReference>
<evidence type="ECO:0000313" key="2">
    <source>
        <dbReference type="Proteomes" id="UP001314229"/>
    </source>
</evidence>